<feature type="domain" description="EB" evidence="2">
    <location>
        <begin position="31"/>
        <end position="73"/>
    </location>
</feature>
<dbReference type="InterPro" id="IPR006149">
    <property type="entry name" value="EB_dom"/>
</dbReference>
<dbReference type="InterPro" id="IPR006150">
    <property type="entry name" value="Cys_repeat_1"/>
</dbReference>
<protein>
    <submittedName>
        <fullName evidence="4">EB domain-containing protein</fullName>
    </submittedName>
</protein>
<organism evidence="3 4">
    <name type="scientific">Plectus sambesii</name>
    <dbReference type="NCBI Taxonomy" id="2011161"/>
    <lineage>
        <taxon>Eukaryota</taxon>
        <taxon>Metazoa</taxon>
        <taxon>Ecdysozoa</taxon>
        <taxon>Nematoda</taxon>
        <taxon>Chromadorea</taxon>
        <taxon>Plectida</taxon>
        <taxon>Plectina</taxon>
        <taxon>Plectoidea</taxon>
        <taxon>Plectidae</taxon>
        <taxon>Plectus</taxon>
    </lineage>
</organism>
<feature type="compositionally biased region" description="Polar residues" evidence="1">
    <location>
        <begin position="554"/>
        <end position="563"/>
    </location>
</feature>
<feature type="domain" description="EB" evidence="2">
    <location>
        <begin position="334"/>
        <end position="378"/>
    </location>
</feature>
<evidence type="ECO:0000256" key="1">
    <source>
        <dbReference type="SAM" id="MobiDB-lite"/>
    </source>
</evidence>
<reference evidence="4" key="1">
    <citation type="submission" date="2022-11" db="UniProtKB">
        <authorList>
            <consortium name="WormBaseParasite"/>
        </authorList>
    </citation>
    <scope>IDENTIFICATION</scope>
</reference>
<accession>A0A914UY82</accession>
<name>A0A914UY82_9BILA</name>
<evidence type="ECO:0000313" key="3">
    <source>
        <dbReference type="Proteomes" id="UP000887566"/>
    </source>
</evidence>
<dbReference type="WBParaSite" id="PSAMB.scaffold1358size32551.g12632.t1">
    <property type="protein sequence ID" value="PSAMB.scaffold1358size32551.g12632.t1"/>
    <property type="gene ID" value="PSAMB.scaffold1358size32551.g12632"/>
</dbReference>
<keyword evidence="3" id="KW-1185">Reference proteome</keyword>
<dbReference type="Pfam" id="PF01683">
    <property type="entry name" value="EB"/>
    <property type="match status" value="4"/>
</dbReference>
<feature type="domain" description="EB" evidence="2">
    <location>
        <begin position="281"/>
        <end position="333"/>
    </location>
</feature>
<dbReference type="Pfam" id="PF14625">
    <property type="entry name" value="Lustrin_cystein"/>
    <property type="match status" value="1"/>
</dbReference>
<dbReference type="SMART" id="SM00289">
    <property type="entry name" value="WR1"/>
    <property type="match status" value="5"/>
</dbReference>
<dbReference type="AlphaFoldDB" id="A0A914UY82"/>
<sequence length="563" mass="60623">MIQPSRASVPVGAVINPNAFPGLLGMPEFGINDNTLPQISLGAACQNNFTCMPVPNSLCVEGKCQCLPNFYEDPAAPGMCRLAPGYSEECASNSINTKVIPCREPFICNGTNMCDCPAGYIQENFVCVKDCPPGDVPVVPIGNECLPARQLGGECDHDEQCQQSYSQCLHKKCQCIAGASQRDGNCVPVSQCPLGDPATDGNGGVKECKLDEAGACPDDHYCLYPEFADSKGFCCPRIKMNCPIGKPLDGRNCTDCPWATHHCFSYVIGTYTETMCCPNACPTSQSLQVDGQCYSRVAFGGNCMVDEQCSNVIGAKCRADDEEKTRCLCPEGNFSNYFGKCIKVAKLGDNCTRDEECQAGTNTVCRQNTCQCYLGYMPEPAPAGSNTAEFIAQQCIAEPSCPTASGIRKIDGAYQDCSDSADSCNDKEFCRKWWYDAPTNRTYSLCCPAPGLKEYQSVCAPFSMSLILANKLGSAERNTDADADGRPMRCDLAPYVPATLFDSVNGTEPEARVCPTGSSCVFDPFTVNEGVCCRSRQETIVAQTEPKTVPADGRQSTNAGRYV</sequence>
<dbReference type="PANTHER" id="PTHR39069">
    <property type="entry name" value="ECDYSONE-INDUCIBLE GENE E1, ISOFORM A"/>
    <property type="match status" value="1"/>
</dbReference>
<feature type="domain" description="EB" evidence="2">
    <location>
        <begin position="131"/>
        <end position="186"/>
    </location>
</feature>
<dbReference type="PANTHER" id="PTHR39069:SF8">
    <property type="entry name" value="FI17111P1"/>
    <property type="match status" value="1"/>
</dbReference>
<dbReference type="InterPro" id="IPR028150">
    <property type="entry name" value="Lustrin_cystein"/>
</dbReference>
<evidence type="ECO:0000313" key="4">
    <source>
        <dbReference type="WBParaSite" id="PSAMB.scaffold1358size32551.g12632.t1"/>
    </source>
</evidence>
<feature type="region of interest" description="Disordered" evidence="1">
    <location>
        <begin position="544"/>
        <end position="563"/>
    </location>
</feature>
<dbReference type="Proteomes" id="UP000887566">
    <property type="component" value="Unplaced"/>
</dbReference>
<evidence type="ECO:0000259" key="2">
    <source>
        <dbReference type="Pfam" id="PF01683"/>
    </source>
</evidence>
<proteinExistence type="predicted"/>